<dbReference type="OrthoDB" id="7632238at2"/>
<sequence length="63" mass="7024">MYIIESRRQGGCFEGCAGVFAFAGWLTAVIRDVMAAKWLWLIFDVALAPLGAIRGWLMWFGLA</sequence>
<reference evidence="3" key="1">
    <citation type="submission" date="2018-05" db="EMBL/GenBank/DDBJ databases">
        <authorList>
            <person name="Liu B.-T."/>
        </authorList>
    </citation>
    <scope>NUCLEOTIDE SEQUENCE [LARGE SCALE GENOMIC DNA]</scope>
    <source>
        <strain evidence="3">WD6-1</strain>
    </source>
</reference>
<evidence type="ECO:0000313" key="3">
    <source>
        <dbReference type="Proteomes" id="UP000245168"/>
    </source>
</evidence>
<protein>
    <submittedName>
        <fullName evidence="2">Uncharacterized protein</fullName>
    </submittedName>
</protein>
<gene>
    <name evidence="2" type="ORF">DDZ18_08585</name>
</gene>
<organism evidence="2 3">
    <name type="scientific">Marinicauda salina</name>
    <dbReference type="NCBI Taxonomy" id="2135793"/>
    <lineage>
        <taxon>Bacteria</taxon>
        <taxon>Pseudomonadati</taxon>
        <taxon>Pseudomonadota</taxon>
        <taxon>Alphaproteobacteria</taxon>
        <taxon>Maricaulales</taxon>
        <taxon>Maricaulaceae</taxon>
        <taxon>Marinicauda</taxon>
    </lineage>
</organism>
<evidence type="ECO:0000256" key="1">
    <source>
        <dbReference type="SAM" id="Phobius"/>
    </source>
</evidence>
<keyword evidence="1" id="KW-0812">Transmembrane</keyword>
<proteinExistence type="predicted"/>
<feature type="transmembrane region" description="Helical" evidence="1">
    <location>
        <begin position="37"/>
        <end position="57"/>
    </location>
</feature>
<comment type="caution">
    <text evidence="2">The sequence shown here is derived from an EMBL/GenBank/DDBJ whole genome shotgun (WGS) entry which is preliminary data.</text>
</comment>
<dbReference type="Proteomes" id="UP000245168">
    <property type="component" value="Unassembled WGS sequence"/>
</dbReference>
<accession>A0A2U2BUR7</accession>
<dbReference type="RefSeq" id="WP_109252935.1">
    <property type="nucleotide sequence ID" value="NZ_QEXV01000003.1"/>
</dbReference>
<dbReference type="EMBL" id="QEXV01000003">
    <property type="protein sequence ID" value="PWE17704.1"/>
    <property type="molecule type" value="Genomic_DNA"/>
</dbReference>
<dbReference type="AlphaFoldDB" id="A0A2U2BUR7"/>
<name>A0A2U2BUR7_9PROT</name>
<keyword evidence="1" id="KW-0472">Membrane</keyword>
<evidence type="ECO:0000313" key="2">
    <source>
        <dbReference type="EMBL" id="PWE17704.1"/>
    </source>
</evidence>
<feature type="transmembrane region" description="Helical" evidence="1">
    <location>
        <begin position="12"/>
        <end position="31"/>
    </location>
</feature>
<keyword evidence="3" id="KW-1185">Reference proteome</keyword>
<keyword evidence="1" id="KW-1133">Transmembrane helix</keyword>